<dbReference type="EMBL" id="WJKJ01000235">
    <property type="protein sequence ID" value="MBD3364939.1"/>
    <property type="molecule type" value="Genomic_DNA"/>
</dbReference>
<evidence type="ECO:0000256" key="2">
    <source>
        <dbReference type="ARBA" id="ARBA00037999"/>
    </source>
</evidence>
<dbReference type="PANTHER" id="PTHR30244:SF36">
    <property type="entry name" value="3-OXO-GLUCOSE-6-PHOSPHATE:GLUTAMATE AMINOTRANSFERASE"/>
    <property type="match status" value="1"/>
</dbReference>
<dbReference type="PIRSF" id="PIRSF000390">
    <property type="entry name" value="PLP_StrS"/>
    <property type="match status" value="1"/>
</dbReference>
<reference evidence="6" key="1">
    <citation type="submission" date="2019-11" db="EMBL/GenBank/DDBJ databases">
        <title>Microbial mats filling the niche in hypersaline microbial mats.</title>
        <authorList>
            <person name="Wong H.L."/>
            <person name="Macleod F.I."/>
            <person name="White R.A. III"/>
            <person name="Burns B.P."/>
        </authorList>
    </citation>
    <scope>NUCLEOTIDE SEQUENCE</scope>
    <source>
        <strain evidence="6">Bin_327</strain>
    </source>
</reference>
<comment type="caution">
    <text evidence="6">The sequence shown here is derived from an EMBL/GenBank/DDBJ whole genome shotgun (WGS) entry which is preliminary data.</text>
</comment>
<evidence type="ECO:0000256" key="4">
    <source>
        <dbReference type="PIRSR" id="PIRSR000390-2"/>
    </source>
</evidence>
<proteinExistence type="inferred from homology"/>
<keyword evidence="1 4" id="KW-0663">Pyridoxal phosphate</keyword>
<feature type="active site" description="Proton acceptor" evidence="3">
    <location>
        <position position="186"/>
    </location>
</feature>
<organism evidence="6 7">
    <name type="scientific">candidate division WOR-3 bacterium</name>
    <dbReference type="NCBI Taxonomy" id="2052148"/>
    <lineage>
        <taxon>Bacteria</taxon>
        <taxon>Bacteria division WOR-3</taxon>
    </lineage>
</organism>
<evidence type="ECO:0000256" key="5">
    <source>
        <dbReference type="RuleBase" id="RU004508"/>
    </source>
</evidence>
<accession>A0A9D5KB67</accession>
<dbReference type="SUPFAM" id="SSF53383">
    <property type="entry name" value="PLP-dependent transferases"/>
    <property type="match status" value="1"/>
</dbReference>
<evidence type="ECO:0000313" key="7">
    <source>
        <dbReference type="Proteomes" id="UP000630660"/>
    </source>
</evidence>
<dbReference type="Gene3D" id="3.90.1150.10">
    <property type="entry name" value="Aspartate Aminotransferase, domain 1"/>
    <property type="match status" value="1"/>
</dbReference>
<sequence>MKVPQIDLWAHHEPLMEEFRQAMDRVVRSNQFILGQEEKDFEKACAEYLEVKHAIGVGNGTDALAISLRALGIGPGDEVITTPFTFIATCEVIVALGAKPVFVDIKPDTCNMDSAKIEPAITAKTKVILPVHLYGQAAEMDPILEIARKHGLKTLEDAAQAFGSTYKSRKVGGLGDVTIFSFFPTKNLGALGDGGLITTNDDDLYEKCRLIRVHGAPKKYYHTLVGQNSRLDTLQAAFLRIKLNRIDEYNQKRTDNAQAYSGVLKDFVGVPVTHSDCNHIFHQYTIRTNKRDELKQFLNQNAIGIGIHYPYPLHLQPVFKDLELEKGSFPEAEKAANEVMSLPVFPELTTEQRAYVIDKVKEFFS</sequence>
<dbReference type="AlphaFoldDB" id="A0A9D5KB67"/>
<dbReference type="Proteomes" id="UP000630660">
    <property type="component" value="Unassembled WGS sequence"/>
</dbReference>
<dbReference type="PANTHER" id="PTHR30244">
    <property type="entry name" value="TRANSAMINASE"/>
    <property type="match status" value="1"/>
</dbReference>
<dbReference type="Gene3D" id="3.40.640.10">
    <property type="entry name" value="Type I PLP-dependent aspartate aminotransferase-like (Major domain)"/>
    <property type="match status" value="1"/>
</dbReference>
<comment type="similarity">
    <text evidence="2 5">Belongs to the DegT/DnrJ/EryC1 family.</text>
</comment>
<dbReference type="GO" id="GO:0030170">
    <property type="term" value="F:pyridoxal phosphate binding"/>
    <property type="evidence" value="ECO:0007669"/>
    <property type="project" value="UniProtKB-ARBA"/>
</dbReference>
<dbReference type="GO" id="GO:0008483">
    <property type="term" value="F:transaminase activity"/>
    <property type="evidence" value="ECO:0007669"/>
    <property type="project" value="TreeGrafter"/>
</dbReference>
<dbReference type="InterPro" id="IPR015421">
    <property type="entry name" value="PyrdxlP-dep_Trfase_major"/>
</dbReference>
<dbReference type="InterPro" id="IPR015422">
    <property type="entry name" value="PyrdxlP-dep_Trfase_small"/>
</dbReference>
<dbReference type="InterPro" id="IPR015424">
    <property type="entry name" value="PyrdxlP-dep_Trfase"/>
</dbReference>
<evidence type="ECO:0000313" key="6">
    <source>
        <dbReference type="EMBL" id="MBD3364939.1"/>
    </source>
</evidence>
<dbReference type="GO" id="GO:0000271">
    <property type="term" value="P:polysaccharide biosynthetic process"/>
    <property type="evidence" value="ECO:0007669"/>
    <property type="project" value="TreeGrafter"/>
</dbReference>
<dbReference type="InterPro" id="IPR000653">
    <property type="entry name" value="DegT/StrS_aminotransferase"/>
</dbReference>
<dbReference type="FunFam" id="3.40.640.10:FF:000089">
    <property type="entry name" value="Aminotransferase, DegT/DnrJ/EryC1/StrS family"/>
    <property type="match status" value="1"/>
</dbReference>
<evidence type="ECO:0000256" key="3">
    <source>
        <dbReference type="PIRSR" id="PIRSR000390-1"/>
    </source>
</evidence>
<dbReference type="Pfam" id="PF01041">
    <property type="entry name" value="DegT_DnrJ_EryC1"/>
    <property type="match status" value="1"/>
</dbReference>
<evidence type="ECO:0000256" key="1">
    <source>
        <dbReference type="ARBA" id="ARBA00022898"/>
    </source>
</evidence>
<feature type="modified residue" description="N6-(pyridoxal phosphate)lysine" evidence="4">
    <location>
        <position position="186"/>
    </location>
</feature>
<dbReference type="CDD" id="cd00616">
    <property type="entry name" value="AHBA_syn"/>
    <property type="match status" value="1"/>
</dbReference>
<gene>
    <name evidence="6" type="ORF">GF359_06965</name>
</gene>
<name>A0A9D5KB67_UNCW3</name>
<protein>
    <submittedName>
        <fullName evidence="6">Transcriptional regulator</fullName>
    </submittedName>
</protein>